<keyword evidence="2 5" id="KW-0812">Transmembrane</keyword>
<sequence>MKRLKCLEQQIVQEHNLNKEQESKLDKELYKQKQFSYEKYKNLIKKKSVFDQYILKLRVNNIFSYNLLKIIYNIVQLYNKYNFFYGFILLYQYLYYYIALFKQIKKIYKAQTLPILESSFVQIIMTLTTFYALYADDIRVIGFTPSDDEIFYQITFGCFILFSVELIANCLIREKYFLGFTFFMDFISLLSLIFDVPWLSQSIIGISFDKDNQVNLLKAGRVSKVTTRATKIVRFIRLVRLIKLGKLYQKTFEVIKDRINEQLNSKLDSGDEGKQYLIYLKIYQILKLRR</sequence>
<organism evidence="6 7">
    <name type="scientific">Ichthyophthirius multifiliis</name>
    <name type="common">White spot disease agent</name>
    <name type="synonym">Ich</name>
    <dbReference type="NCBI Taxonomy" id="5932"/>
    <lineage>
        <taxon>Eukaryota</taxon>
        <taxon>Sar</taxon>
        <taxon>Alveolata</taxon>
        <taxon>Ciliophora</taxon>
        <taxon>Intramacronucleata</taxon>
        <taxon>Oligohymenophorea</taxon>
        <taxon>Hymenostomatida</taxon>
        <taxon>Ophryoglenina</taxon>
        <taxon>Ichthyophthirius</taxon>
    </lineage>
</organism>
<name>G0QZ62_ICHMU</name>
<keyword evidence="7" id="KW-1185">Reference proteome</keyword>
<feature type="transmembrane region" description="Helical" evidence="5">
    <location>
        <begin position="81"/>
        <end position="101"/>
    </location>
</feature>
<gene>
    <name evidence="6" type="ORF">IMG5_154680</name>
</gene>
<feature type="transmembrane region" description="Helical" evidence="5">
    <location>
        <begin position="55"/>
        <end position="75"/>
    </location>
</feature>
<dbReference type="GO" id="GO:0016020">
    <property type="term" value="C:membrane"/>
    <property type="evidence" value="ECO:0007669"/>
    <property type="project" value="UniProtKB-SubCell"/>
</dbReference>
<accession>G0QZ62</accession>
<dbReference type="OrthoDB" id="60033at2759"/>
<evidence type="ECO:0000313" key="6">
    <source>
        <dbReference type="EMBL" id="EGR29485.1"/>
    </source>
</evidence>
<evidence type="ECO:0000256" key="5">
    <source>
        <dbReference type="SAM" id="Phobius"/>
    </source>
</evidence>
<evidence type="ECO:0000256" key="2">
    <source>
        <dbReference type="ARBA" id="ARBA00022692"/>
    </source>
</evidence>
<dbReference type="Gene3D" id="1.20.120.350">
    <property type="entry name" value="Voltage-gated potassium channels. Chain C"/>
    <property type="match status" value="1"/>
</dbReference>
<dbReference type="PANTHER" id="PTHR43336">
    <property type="entry name" value="OXYGEN SENSOR HISTIDINE KINASE RESPONSE REGULATOR DEVS/DOSS"/>
    <property type="match status" value="1"/>
</dbReference>
<dbReference type="EMBL" id="GL984139">
    <property type="protein sequence ID" value="EGR29485.1"/>
    <property type="molecule type" value="Genomic_DNA"/>
</dbReference>
<dbReference type="Proteomes" id="UP000008983">
    <property type="component" value="Unassembled WGS sequence"/>
</dbReference>
<dbReference type="GeneID" id="14905587"/>
<keyword evidence="3 5" id="KW-1133">Transmembrane helix</keyword>
<dbReference type="AlphaFoldDB" id="G0QZ62"/>
<comment type="subcellular location">
    <subcellularLocation>
        <location evidence="1">Membrane</location>
        <topology evidence="1">Multi-pass membrane protein</topology>
    </subcellularLocation>
</comment>
<keyword evidence="4 5" id="KW-0472">Membrane</keyword>
<protein>
    <recommendedName>
        <fullName evidence="8">Ion transport domain-containing protein</fullName>
    </recommendedName>
</protein>
<dbReference type="InterPro" id="IPR027359">
    <property type="entry name" value="Volt_channel_dom_sf"/>
</dbReference>
<feature type="transmembrane region" description="Helical" evidence="5">
    <location>
        <begin position="150"/>
        <end position="169"/>
    </location>
</feature>
<dbReference type="RefSeq" id="XP_004030721.1">
    <property type="nucleotide sequence ID" value="XM_004030673.1"/>
</dbReference>
<dbReference type="InParanoid" id="G0QZ62"/>
<evidence type="ECO:0000256" key="1">
    <source>
        <dbReference type="ARBA" id="ARBA00004141"/>
    </source>
</evidence>
<feature type="transmembrane region" description="Helical" evidence="5">
    <location>
        <begin position="113"/>
        <end position="134"/>
    </location>
</feature>
<dbReference type="PANTHER" id="PTHR43336:SF3">
    <property type="entry name" value="GUANYLATE CYCLASE DOMAIN-CONTAINING PROTEIN"/>
    <property type="match status" value="1"/>
</dbReference>
<evidence type="ECO:0000256" key="3">
    <source>
        <dbReference type="ARBA" id="ARBA00022989"/>
    </source>
</evidence>
<evidence type="ECO:0008006" key="8">
    <source>
        <dbReference type="Google" id="ProtNLM"/>
    </source>
</evidence>
<proteinExistence type="predicted"/>
<evidence type="ECO:0000313" key="7">
    <source>
        <dbReference type="Proteomes" id="UP000008983"/>
    </source>
</evidence>
<reference evidence="6 7" key="1">
    <citation type="submission" date="2011-07" db="EMBL/GenBank/DDBJ databases">
        <authorList>
            <person name="Coyne R."/>
            <person name="Brami D."/>
            <person name="Johnson J."/>
            <person name="Hostetler J."/>
            <person name="Hannick L."/>
            <person name="Clark T."/>
            <person name="Cassidy-Hanley D."/>
            <person name="Inman J."/>
        </authorList>
    </citation>
    <scope>NUCLEOTIDE SEQUENCE [LARGE SCALE GENOMIC DNA]</scope>
    <source>
        <strain evidence="6 7">G5</strain>
    </source>
</reference>
<evidence type="ECO:0000256" key="4">
    <source>
        <dbReference type="ARBA" id="ARBA00023136"/>
    </source>
</evidence>
<feature type="transmembrane region" description="Helical" evidence="5">
    <location>
        <begin position="176"/>
        <end position="199"/>
    </location>
</feature>